<evidence type="ECO:0000313" key="3">
    <source>
        <dbReference type="Proteomes" id="UP001055553"/>
    </source>
</evidence>
<sequence length="174" mass="20810">MIGVIYTNKYKLSRREFLRPILYILKENKIKYKIFSYKKIANNVDKIIITGTAIMDFDYLNYIDNFKFIIEKDIKTLAICSGSQIITKLLGYKLINKEIIGKYNINLVNENIFTDKDFEAYFLITKVPQIDKKFNIYGKLNNIPVFYNYKNIYFTLFHPEVLNKYIILKFLYNI</sequence>
<dbReference type="KEGG" id="naer:MJ1_0706"/>
<evidence type="ECO:0000259" key="1">
    <source>
        <dbReference type="Pfam" id="PF00117"/>
    </source>
</evidence>
<keyword evidence="3" id="KW-1185">Reference proteome</keyword>
<keyword evidence="2" id="KW-0315">Glutamine amidotransferase</keyword>
<feature type="domain" description="Glutamine amidotransferase" evidence="1">
    <location>
        <begin position="21"/>
        <end position="116"/>
    </location>
</feature>
<accession>A0A915SKT0</accession>
<dbReference type="SUPFAM" id="SSF52317">
    <property type="entry name" value="Class I glutamine amidotransferase-like"/>
    <property type="match status" value="1"/>
</dbReference>
<name>A0A915SKT0_9ARCH</name>
<dbReference type="AlphaFoldDB" id="A0A915SKT0"/>
<dbReference type="Proteomes" id="UP001055553">
    <property type="component" value="Chromosome"/>
</dbReference>
<reference evidence="3" key="1">
    <citation type="journal article" date="2022" name="Int. J. Syst. Evol. Microbiol.">
        <title>Nanobdella aerobiophila gen. nov., sp. nov., a thermoacidophilic, obligate ectosymbiotic archaeon, and proposal of Nanobdellaceae fam. nov., Nanobdellales ord. nov. and Nanobdellia class. nov.</title>
        <authorList>
            <person name="Kato S."/>
            <person name="Ogasawara A."/>
            <person name="Itoh T."/>
            <person name="Sakai H.D."/>
            <person name="Shimizu M."/>
            <person name="Yuki M."/>
            <person name="Kaneko M."/>
            <person name="Takashina T."/>
            <person name="Ohkuma M."/>
        </authorList>
    </citation>
    <scope>NUCLEOTIDE SEQUENCE [LARGE SCALE GENOMIC DNA]</scope>
    <source>
        <strain evidence="3">MJ1</strain>
    </source>
</reference>
<dbReference type="EMBL" id="AP019769">
    <property type="protein sequence ID" value="BBL45848.1"/>
    <property type="molecule type" value="Genomic_DNA"/>
</dbReference>
<proteinExistence type="predicted"/>
<dbReference type="Pfam" id="PF00117">
    <property type="entry name" value="GATase"/>
    <property type="match status" value="1"/>
</dbReference>
<dbReference type="PROSITE" id="PS51273">
    <property type="entry name" value="GATASE_TYPE_1"/>
    <property type="match status" value="1"/>
</dbReference>
<dbReference type="RefSeq" id="WP_258393157.1">
    <property type="nucleotide sequence ID" value="NZ_AP019769.1"/>
</dbReference>
<protein>
    <submittedName>
        <fullName evidence="2">Glutamine amidotransferase class-I</fullName>
    </submittedName>
</protein>
<dbReference type="Gene3D" id="3.40.50.880">
    <property type="match status" value="1"/>
</dbReference>
<organism evidence="2 3">
    <name type="scientific">Nanobdella aerobiophila</name>
    <dbReference type="NCBI Taxonomy" id="2586965"/>
    <lineage>
        <taxon>Archaea</taxon>
        <taxon>Nanobdellota</taxon>
        <taxon>Nanobdellia</taxon>
        <taxon>Nanobdellales</taxon>
        <taxon>Nanobdellaceae</taxon>
        <taxon>Nanobdella</taxon>
    </lineage>
</organism>
<dbReference type="InterPro" id="IPR029062">
    <property type="entry name" value="Class_I_gatase-like"/>
</dbReference>
<gene>
    <name evidence="2" type="ORF">MJ1_0706</name>
</gene>
<dbReference type="InterPro" id="IPR017926">
    <property type="entry name" value="GATASE"/>
</dbReference>
<evidence type="ECO:0000313" key="2">
    <source>
        <dbReference type="EMBL" id="BBL45848.1"/>
    </source>
</evidence>
<dbReference type="GeneID" id="74568647"/>